<dbReference type="AlphaFoldDB" id="A0A0A9AQN0"/>
<name>A0A0A9AQN0_ARUDO</name>
<evidence type="ECO:0000313" key="1">
    <source>
        <dbReference type="EMBL" id="JAD54044.1"/>
    </source>
</evidence>
<reference evidence="1" key="1">
    <citation type="submission" date="2014-09" db="EMBL/GenBank/DDBJ databases">
        <authorList>
            <person name="Magalhaes I.L.F."/>
            <person name="Oliveira U."/>
            <person name="Santos F.R."/>
            <person name="Vidigal T.H.D.A."/>
            <person name="Brescovit A.D."/>
            <person name="Santos A.J."/>
        </authorList>
    </citation>
    <scope>NUCLEOTIDE SEQUENCE</scope>
    <source>
        <tissue evidence="1">Shoot tissue taken approximately 20 cm above the soil surface</tissue>
    </source>
</reference>
<protein>
    <submittedName>
        <fullName evidence="1">Uncharacterized protein</fullName>
    </submittedName>
</protein>
<reference evidence="1" key="2">
    <citation type="journal article" date="2015" name="Data Brief">
        <title>Shoot transcriptome of the giant reed, Arundo donax.</title>
        <authorList>
            <person name="Barrero R.A."/>
            <person name="Guerrero F.D."/>
            <person name="Moolhuijzen P."/>
            <person name="Goolsby J.A."/>
            <person name="Tidwell J."/>
            <person name="Bellgard S.E."/>
            <person name="Bellgard M.I."/>
        </authorList>
    </citation>
    <scope>NUCLEOTIDE SEQUENCE</scope>
    <source>
        <tissue evidence="1">Shoot tissue taken approximately 20 cm above the soil surface</tissue>
    </source>
</reference>
<accession>A0A0A9AQN0</accession>
<dbReference type="EMBL" id="GBRH01243851">
    <property type="protein sequence ID" value="JAD54044.1"/>
    <property type="molecule type" value="Transcribed_RNA"/>
</dbReference>
<organism evidence="1">
    <name type="scientific">Arundo donax</name>
    <name type="common">Giant reed</name>
    <name type="synonym">Donax arundinaceus</name>
    <dbReference type="NCBI Taxonomy" id="35708"/>
    <lineage>
        <taxon>Eukaryota</taxon>
        <taxon>Viridiplantae</taxon>
        <taxon>Streptophyta</taxon>
        <taxon>Embryophyta</taxon>
        <taxon>Tracheophyta</taxon>
        <taxon>Spermatophyta</taxon>
        <taxon>Magnoliopsida</taxon>
        <taxon>Liliopsida</taxon>
        <taxon>Poales</taxon>
        <taxon>Poaceae</taxon>
        <taxon>PACMAD clade</taxon>
        <taxon>Arundinoideae</taxon>
        <taxon>Arundineae</taxon>
        <taxon>Arundo</taxon>
    </lineage>
</organism>
<sequence length="22" mass="2515">MMLKPIGLPCRLFFLGTAYFPV</sequence>
<proteinExistence type="predicted"/>